<keyword evidence="2" id="KW-1185">Reference proteome</keyword>
<dbReference type="EMBL" id="JH598095">
    <property type="status" value="NOT_ANNOTATED_CDS"/>
    <property type="molecule type" value="Genomic_DNA"/>
</dbReference>
<sequence>MMLRVVFDNECCQPGSSIMFGASAALNNNFTMWDVQLTHEARQKARWSFSRYMEGKTTSKESRPVTILNRKGSKGFMAITK</sequence>
<dbReference type="Proteomes" id="UP000011713">
    <property type="component" value="Unassembled WGS sequence"/>
</dbReference>
<dbReference type="VEuPathDB" id="FungiDB:HpaG803643"/>
<evidence type="ECO:0000313" key="2">
    <source>
        <dbReference type="Proteomes" id="UP000011713"/>
    </source>
</evidence>
<reference evidence="2" key="1">
    <citation type="journal article" date="2010" name="Science">
        <title>Signatures of adaptation to obligate biotrophy in the Hyaloperonospora arabidopsidis genome.</title>
        <authorList>
            <person name="Baxter L."/>
            <person name="Tripathy S."/>
            <person name="Ishaque N."/>
            <person name="Boot N."/>
            <person name="Cabral A."/>
            <person name="Kemen E."/>
            <person name="Thines M."/>
            <person name="Ah-Fong A."/>
            <person name="Anderson R."/>
            <person name="Badejoko W."/>
            <person name="Bittner-Eddy P."/>
            <person name="Boore J.L."/>
            <person name="Chibucos M.C."/>
            <person name="Coates M."/>
            <person name="Dehal P."/>
            <person name="Delehaunty K."/>
            <person name="Dong S."/>
            <person name="Downton P."/>
            <person name="Dumas B."/>
            <person name="Fabro G."/>
            <person name="Fronick C."/>
            <person name="Fuerstenberg S.I."/>
            <person name="Fulton L."/>
            <person name="Gaulin E."/>
            <person name="Govers F."/>
            <person name="Hughes L."/>
            <person name="Humphray S."/>
            <person name="Jiang R.H."/>
            <person name="Judelson H."/>
            <person name="Kamoun S."/>
            <person name="Kyung K."/>
            <person name="Meijer H."/>
            <person name="Minx P."/>
            <person name="Morris P."/>
            <person name="Nelson J."/>
            <person name="Phuntumart V."/>
            <person name="Qutob D."/>
            <person name="Rehmany A."/>
            <person name="Rougon-Cardoso A."/>
            <person name="Ryden P."/>
            <person name="Torto-Alalibo T."/>
            <person name="Studholme D."/>
            <person name="Wang Y."/>
            <person name="Win J."/>
            <person name="Wood J."/>
            <person name="Clifton S.W."/>
            <person name="Rogers J."/>
            <person name="Van den Ackerveken G."/>
            <person name="Jones J.D."/>
            <person name="McDowell J.M."/>
            <person name="Beynon J."/>
            <person name="Tyler B.M."/>
        </authorList>
    </citation>
    <scope>NUCLEOTIDE SEQUENCE [LARGE SCALE GENOMIC DNA]</scope>
    <source>
        <strain evidence="2">Emoy2</strain>
    </source>
</reference>
<dbReference type="InParanoid" id="M4BBI0"/>
<proteinExistence type="predicted"/>
<organism evidence="1 2">
    <name type="scientific">Hyaloperonospora arabidopsidis (strain Emoy2)</name>
    <name type="common">Downy mildew agent</name>
    <name type="synonym">Peronospora arabidopsidis</name>
    <dbReference type="NCBI Taxonomy" id="559515"/>
    <lineage>
        <taxon>Eukaryota</taxon>
        <taxon>Sar</taxon>
        <taxon>Stramenopiles</taxon>
        <taxon>Oomycota</taxon>
        <taxon>Peronosporomycetes</taxon>
        <taxon>Peronosporales</taxon>
        <taxon>Peronosporaceae</taxon>
        <taxon>Hyaloperonospora</taxon>
    </lineage>
</organism>
<dbReference type="AlphaFoldDB" id="M4BBI0"/>
<evidence type="ECO:0000313" key="1">
    <source>
        <dbReference type="EnsemblProtists" id="HpaP803643"/>
    </source>
</evidence>
<name>M4BBI0_HYAAE</name>
<accession>M4BBI0</accession>
<protein>
    <submittedName>
        <fullName evidence="1">Uncharacterized protein</fullName>
    </submittedName>
</protein>
<dbReference type="HOGENOM" id="CLU_2578967_0_0_1"/>
<reference evidence="1" key="2">
    <citation type="submission" date="2015-06" db="UniProtKB">
        <authorList>
            <consortium name="EnsemblProtists"/>
        </authorList>
    </citation>
    <scope>IDENTIFICATION</scope>
    <source>
        <strain evidence="1">Emoy2</strain>
    </source>
</reference>
<dbReference type="EnsemblProtists" id="HpaT803643">
    <property type="protein sequence ID" value="HpaP803643"/>
    <property type="gene ID" value="HpaG803643"/>
</dbReference>